<dbReference type="PANTHER" id="PTHR10983">
    <property type="entry name" value="1-ACYLGLYCEROL-3-PHOSPHATE ACYLTRANSFERASE-RELATED"/>
    <property type="match status" value="1"/>
</dbReference>
<feature type="region of interest" description="Disordered" evidence="4">
    <location>
        <begin position="1"/>
        <end position="23"/>
    </location>
</feature>
<evidence type="ECO:0000313" key="7">
    <source>
        <dbReference type="EMBL" id="UYV82980.1"/>
    </source>
</evidence>
<feature type="transmembrane region" description="Helical" evidence="5">
    <location>
        <begin position="33"/>
        <end position="56"/>
    </location>
</feature>
<organism evidence="7 8">
    <name type="scientific">Cordylochernes scorpioides</name>
    <dbReference type="NCBI Taxonomy" id="51811"/>
    <lineage>
        <taxon>Eukaryota</taxon>
        <taxon>Metazoa</taxon>
        <taxon>Ecdysozoa</taxon>
        <taxon>Arthropoda</taxon>
        <taxon>Chelicerata</taxon>
        <taxon>Arachnida</taxon>
        <taxon>Pseudoscorpiones</taxon>
        <taxon>Cheliferoidea</taxon>
        <taxon>Chernetidae</taxon>
        <taxon>Cordylochernes</taxon>
    </lineage>
</organism>
<accession>A0ABY6LTY2</accession>
<dbReference type="Proteomes" id="UP001235939">
    <property type="component" value="Chromosome 22"/>
</dbReference>
<evidence type="ECO:0000259" key="6">
    <source>
        <dbReference type="SMART" id="SM00563"/>
    </source>
</evidence>
<protein>
    <submittedName>
        <fullName evidence="7">LPGAT1</fullName>
    </submittedName>
</protein>
<feature type="transmembrane region" description="Helical" evidence="5">
    <location>
        <begin position="345"/>
        <end position="366"/>
    </location>
</feature>
<feature type="domain" description="Phospholipid/glycerol acyltransferase" evidence="6">
    <location>
        <begin position="110"/>
        <end position="226"/>
    </location>
</feature>
<dbReference type="SUPFAM" id="SSF69593">
    <property type="entry name" value="Glycerol-3-phosphate (1)-acyltransferase"/>
    <property type="match status" value="1"/>
</dbReference>
<keyword evidence="5" id="KW-0812">Transmembrane</keyword>
<keyword evidence="2" id="KW-0808">Transferase</keyword>
<evidence type="ECO:0000256" key="4">
    <source>
        <dbReference type="SAM" id="MobiDB-lite"/>
    </source>
</evidence>
<feature type="transmembrane region" description="Helical" evidence="5">
    <location>
        <begin position="76"/>
        <end position="95"/>
    </location>
</feature>
<evidence type="ECO:0000256" key="1">
    <source>
        <dbReference type="ARBA" id="ARBA00008655"/>
    </source>
</evidence>
<evidence type="ECO:0000256" key="2">
    <source>
        <dbReference type="ARBA" id="ARBA00022679"/>
    </source>
</evidence>
<keyword evidence="5" id="KW-1133">Transmembrane helix</keyword>
<evidence type="ECO:0000313" key="8">
    <source>
        <dbReference type="Proteomes" id="UP001235939"/>
    </source>
</evidence>
<keyword evidence="3" id="KW-0012">Acyltransferase</keyword>
<reference evidence="7 8" key="1">
    <citation type="submission" date="2022-03" db="EMBL/GenBank/DDBJ databases">
        <title>A chromosomal length assembly of Cordylochernes scorpioides.</title>
        <authorList>
            <person name="Zeh D."/>
            <person name="Zeh J."/>
        </authorList>
    </citation>
    <scope>NUCLEOTIDE SEQUENCE [LARGE SCALE GENOMIC DNA]</scope>
    <source>
        <strain evidence="7">IN4F17</strain>
        <tissue evidence="7">Whole Body</tissue>
    </source>
</reference>
<proteinExistence type="inferred from homology"/>
<dbReference type="PANTHER" id="PTHR10983:SF2">
    <property type="entry name" value="ACYL-COA:LYSOPHOSPHATIDYLGLYCEROL ACYLTRANSFERASE 1"/>
    <property type="match status" value="1"/>
</dbReference>
<dbReference type="InterPro" id="IPR032098">
    <property type="entry name" value="Acyltransf_C"/>
</dbReference>
<keyword evidence="5" id="KW-0472">Membrane</keyword>
<sequence>MVFLRRRSSQQQHQIMQGGGGGEKGPLNRVRCILKLVFVILNNIYCIPTYLVWNWVFFLPLRLLQLPLYHKLEGVLFKWLLCMVSAWSWGSKYYIYEVGDEVSDLYEEPCLVLVNHQSTGDVPMLMQAFQNKSQVTRHMIWILDRLFRYTNFGLVSATHGDYFITQGKNTRENQLQELQRHLTHSYLRRGQQWIVLFPEGGFLFKRKETSQKYARENNYPVLERLSLPRAGALHAVLDTLRPERLRDSAQPIKWIIDITVAYPDQSDPLTLFEITLGSRPPCSTFLHYRRFPVEGVPQDPEALKLWLYDRWSEKEQLLNSFYKDGEFEDNTIESLSPRQVTLQNWWIVVLHVIFISSTAFHAILAWKLGVFIFGSH</sequence>
<keyword evidence="8" id="KW-1185">Reference proteome</keyword>
<dbReference type="InterPro" id="IPR002123">
    <property type="entry name" value="Plipid/glycerol_acylTrfase"/>
</dbReference>
<evidence type="ECO:0000256" key="5">
    <source>
        <dbReference type="SAM" id="Phobius"/>
    </source>
</evidence>
<dbReference type="CDD" id="cd07990">
    <property type="entry name" value="LPLAT_LCLAT1-like"/>
    <property type="match status" value="1"/>
</dbReference>
<dbReference type="Pfam" id="PF01553">
    <property type="entry name" value="Acyltransferase"/>
    <property type="match status" value="1"/>
</dbReference>
<dbReference type="SMART" id="SM00563">
    <property type="entry name" value="PlsC"/>
    <property type="match status" value="1"/>
</dbReference>
<dbReference type="Pfam" id="PF16076">
    <property type="entry name" value="Acyltransf_C"/>
    <property type="match status" value="1"/>
</dbReference>
<gene>
    <name evidence="7" type="ORF">LAZ67_22001624</name>
</gene>
<dbReference type="EMBL" id="CP092884">
    <property type="protein sequence ID" value="UYV82980.1"/>
    <property type="molecule type" value="Genomic_DNA"/>
</dbReference>
<name>A0ABY6LTY2_9ARAC</name>
<evidence type="ECO:0000256" key="3">
    <source>
        <dbReference type="ARBA" id="ARBA00023315"/>
    </source>
</evidence>
<comment type="similarity">
    <text evidence="1">Belongs to the 1-acyl-sn-glycerol-3-phosphate acyltransferase family.</text>
</comment>